<organism evidence="2 3">
    <name type="scientific">Thlaspi arvense</name>
    <name type="common">Field penny-cress</name>
    <dbReference type="NCBI Taxonomy" id="13288"/>
    <lineage>
        <taxon>Eukaryota</taxon>
        <taxon>Viridiplantae</taxon>
        <taxon>Streptophyta</taxon>
        <taxon>Embryophyta</taxon>
        <taxon>Tracheophyta</taxon>
        <taxon>Spermatophyta</taxon>
        <taxon>Magnoliopsida</taxon>
        <taxon>eudicotyledons</taxon>
        <taxon>Gunneridae</taxon>
        <taxon>Pentapetalae</taxon>
        <taxon>rosids</taxon>
        <taxon>malvids</taxon>
        <taxon>Brassicales</taxon>
        <taxon>Brassicaceae</taxon>
        <taxon>Thlaspideae</taxon>
        <taxon>Thlaspi</taxon>
    </lineage>
</organism>
<sequence>YPLVSDSNVQCVGSDLQYIPLIECLKLESRKGLMLAVLSSQRLQGPEQMPLGNILVLFLLGGIFSGVALDWLWLIGTIRSFKGTTRIFALCSGGVEMYKMKMPARTASALIDYCLVLGYDCID</sequence>
<keyword evidence="1" id="KW-0472">Membrane</keyword>
<protein>
    <submittedName>
        <fullName evidence="2">Uncharacterized protein</fullName>
    </submittedName>
</protein>
<accession>A0AAU9RG84</accession>
<evidence type="ECO:0000313" key="3">
    <source>
        <dbReference type="Proteomes" id="UP000836841"/>
    </source>
</evidence>
<feature type="non-terminal residue" evidence="2">
    <location>
        <position position="1"/>
    </location>
</feature>
<proteinExistence type="predicted"/>
<keyword evidence="1" id="KW-1133">Transmembrane helix</keyword>
<dbReference type="EMBL" id="CAJVSB020000135">
    <property type="protein sequence ID" value="CAH2041861.1"/>
    <property type="molecule type" value="Genomic_DNA"/>
</dbReference>
<name>A0AAU9RG84_THLAR</name>
<dbReference type="AlphaFoldDB" id="A0AAU9RG84"/>
<evidence type="ECO:0000256" key="1">
    <source>
        <dbReference type="SAM" id="Phobius"/>
    </source>
</evidence>
<evidence type="ECO:0000313" key="2">
    <source>
        <dbReference type="EMBL" id="CAH2041861.1"/>
    </source>
</evidence>
<reference evidence="2 3" key="1">
    <citation type="submission" date="2022-03" db="EMBL/GenBank/DDBJ databases">
        <authorList>
            <person name="Nunn A."/>
            <person name="Chopra R."/>
            <person name="Nunn A."/>
            <person name="Contreras Garrido A."/>
        </authorList>
    </citation>
    <scope>NUCLEOTIDE SEQUENCE [LARGE SCALE GENOMIC DNA]</scope>
</reference>
<gene>
    <name evidence="2" type="ORF">TAV2_LOCUS4564</name>
</gene>
<feature type="transmembrane region" description="Helical" evidence="1">
    <location>
        <begin position="54"/>
        <end position="76"/>
    </location>
</feature>
<comment type="caution">
    <text evidence="2">The sequence shown here is derived from an EMBL/GenBank/DDBJ whole genome shotgun (WGS) entry which is preliminary data.</text>
</comment>
<keyword evidence="3" id="KW-1185">Reference proteome</keyword>
<dbReference type="Proteomes" id="UP000836841">
    <property type="component" value="Unassembled WGS sequence"/>
</dbReference>
<keyword evidence="1" id="KW-0812">Transmembrane</keyword>